<evidence type="ECO:0008006" key="3">
    <source>
        <dbReference type="Google" id="ProtNLM"/>
    </source>
</evidence>
<evidence type="ECO:0000313" key="2">
    <source>
        <dbReference type="Proteomes" id="UP000572680"/>
    </source>
</evidence>
<dbReference type="Proteomes" id="UP000572680">
    <property type="component" value="Unassembled WGS sequence"/>
</dbReference>
<name>A0A7W3QLW5_ACTNM</name>
<dbReference type="EMBL" id="JACJIA010000004">
    <property type="protein sequence ID" value="MBA8951959.1"/>
    <property type="molecule type" value="Genomic_DNA"/>
</dbReference>
<keyword evidence="2" id="KW-1185">Reference proteome</keyword>
<dbReference type="RefSeq" id="WP_182844258.1">
    <property type="nucleotide sequence ID" value="NZ_BAAALP010000014.1"/>
</dbReference>
<dbReference type="InterPro" id="IPR049975">
    <property type="entry name" value="SAV_915-like_dom"/>
</dbReference>
<accession>A0A7W3QLW5</accession>
<dbReference type="NCBIfam" id="NF042914">
    <property type="entry name" value="SAV915_dom"/>
    <property type="match status" value="1"/>
</dbReference>
<comment type="caution">
    <text evidence="1">The sequence shown here is derived from an EMBL/GenBank/DDBJ whole genome shotgun (WGS) entry which is preliminary data.</text>
</comment>
<gene>
    <name evidence="1" type="ORF">HNR61_003599</name>
</gene>
<protein>
    <recommendedName>
        <fullName evidence="3">SseB protein N-terminal domain-containing protein</fullName>
    </recommendedName>
</protein>
<reference evidence="1 2" key="1">
    <citation type="submission" date="2020-08" db="EMBL/GenBank/DDBJ databases">
        <title>Genomic Encyclopedia of Type Strains, Phase IV (KMG-IV): sequencing the most valuable type-strain genomes for metagenomic binning, comparative biology and taxonomic classification.</title>
        <authorList>
            <person name="Goeker M."/>
        </authorList>
    </citation>
    <scope>NUCLEOTIDE SEQUENCE [LARGE SCALE GENOMIC DNA]</scope>
    <source>
        <strain evidence="1 2">DSM 44197</strain>
    </source>
</reference>
<proteinExistence type="predicted"/>
<evidence type="ECO:0000313" key="1">
    <source>
        <dbReference type="EMBL" id="MBA8951959.1"/>
    </source>
</evidence>
<organism evidence="1 2">
    <name type="scientific">Actinomadura namibiensis</name>
    <dbReference type="NCBI Taxonomy" id="182080"/>
    <lineage>
        <taxon>Bacteria</taxon>
        <taxon>Bacillati</taxon>
        <taxon>Actinomycetota</taxon>
        <taxon>Actinomycetes</taxon>
        <taxon>Streptosporangiales</taxon>
        <taxon>Thermomonosporaceae</taxon>
        <taxon>Actinomadura</taxon>
    </lineage>
</organism>
<dbReference type="AlphaFoldDB" id="A0A7W3QLW5"/>
<sequence>MGAVLIVPVRECPGGTLSVRTGRIDASGERVGIAFSDEERARAAFGAGIRCVRLSEPALRALLRPVGVARIQIDPVLMAGRAFALAG</sequence>